<evidence type="ECO:0000256" key="1">
    <source>
        <dbReference type="ARBA" id="ARBA00004236"/>
    </source>
</evidence>
<evidence type="ECO:0000256" key="4">
    <source>
        <dbReference type="ARBA" id="ARBA00022741"/>
    </source>
</evidence>
<dbReference type="GO" id="GO:0005886">
    <property type="term" value="C:plasma membrane"/>
    <property type="evidence" value="ECO:0007669"/>
    <property type="project" value="UniProtKB-SubCell"/>
</dbReference>
<evidence type="ECO:0000256" key="5">
    <source>
        <dbReference type="ARBA" id="ARBA00022989"/>
    </source>
</evidence>
<comment type="caution">
    <text evidence="10">The sequence shown here is derived from an EMBL/GenBank/DDBJ whole genome shotgun (WGS) entry which is preliminary data.</text>
</comment>
<dbReference type="RefSeq" id="WP_222429262.1">
    <property type="nucleotide sequence ID" value="NZ_VIWX01000001.1"/>
</dbReference>
<keyword evidence="2" id="KW-1003">Cell membrane</keyword>
<evidence type="ECO:0000256" key="2">
    <source>
        <dbReference type="ARBA" id="ARBA00022475"/>
    </source>
</evidence>
<gene>
    <name evidence="10" type="ORF">FHU35_11464</name>
</gene>
<evidence type="ECO:0000256" key="6">
    <source>
        <dbReference type="ARBA" id="ARBA00023118"/>
    </source>
</evidence>
<protein>
    <recommendedName>
        <fullName evidence="9">Pycsar effector protein domain-containing protein</fullName>
    </recommendedName>
</protein>
<dbReference type="EMBL" id="VIWX01000001">
    <property type="protein sequence ID" value="TWG07845.1"/>
    <property type="molecule type" value="Genomic_DNA"/>
</dbReference>
<keyword evidence="3 8" id="KW-0812">Transmembrane</keyword>
<accession>A0A561V8A8</accession>
<evidence type="ECO:0000256" key="7">
    <source>
        <dbReference type="ARBA" id="ARBA00023136"/>
    </source>
</evidence>
<feature type="transmembrane region" description="Helical" evidence="8">
    <location>
        <begin position="47"/>
        <end position="67"/>
    </location>
</feature>
<keyword evidence="6" id="KW-0051">Antiviral defense</keyword>
<keyword evidence="4" id="KW-0547">Nucleotide-binding</keyword>
<dbReference type="GO" id="GO:0000166">
    <property type="term" value="F:nucleotide binding"/>
    <property type="evidence" value="ECO:0007669"/>
    <property type="project" value="UniProtKB-KW"/>
</dbReference>
<comment type="subcellular location">
    <subcellularLocation>
        <location evidence="1">Cell membrane</location>
    </subcellularLocation>
</comment>
<dbReference type="GO" id="GO:0051607">
    <property type="term" value="P:defense response to virus"/>
    <property type="evidence" value="ECO:0007669"/>
    <property type="project" value="UniProtKB-KW"/>
</dbReference>
<sequence>MSRDLADGSECDECGSTRGGAEVEVLRAELARADAAIARTDTKASTLLATFGPIVTVGAAVLPRIPIPPAGRVALWCALVLLMLAVLTLLAVVRPHLRGSGFRNRRTTDEEMAVFVERITADPQRWYRQQLLTISRLGALKFRGVRLATFLIGAGVITAVIAVAWSQP</sequence>
<dbReference type="InterPro" id="IPR043760">
    <property type="entry name" value="PycTM_dom"/>
</dbReference>
<dbReference type="Pfam" id="PF18967">
    <property type="entry name" value="PycTM"/>
    <property type="match status" value="1"/>
</dbReference>
<feature type="transmembrane region" description="Helical" evidence="8">
    <location>
        <begin position="73"/>
        <end position="93"/>
    </location>
</feature>
<name>A0A561V8A8_9PSEU</name>
<dbReference type="Proteomes" id="UP000316184">
    <property type="component" value="Unassembled WGS sequence"/>
</dbReference>
<organism evidence="10 11">
    <name type="scientific">Saccharopolyspora dendranthemae</name>
    <dbReference type="NCBI Taxonomy" id="1181886"/>
    <lineage>
        <taxon>Bacteria</taxon>
        <taxon>Bacillati</taxon>
        <taxon>Actinomycetota</taxon>
        <taxon>Actinomycetes</taxon>
        <taxon>Pseudonocardiales</taxon>
        <taxon>Pseudonocardiaceae</taxon>
        <taxon>Saccharopolyspora</taxon>
    </lineage>
</organism>
<evidence type="ECO:0000259" key="9">
    <source>
        <dbReference type="Pfam" id="PF18967"/>
    </source>
</evidence>
<reference evidence="10 11" key="1">
    <citation type="submission" date="2019-06" db="EMBL/GenBank/DDBJ databases">
        <title>Sequencing the genomes of 1000 actinobacteria strains.</title>
        <authorList>
            <person name="Klenk H.-P."/>
        </authorList>
    </citation>
    <scope>NUCLEOTIDE SEQUENCE [LARGE SCALE GENOMIC DNA]</scope>
    <source>
        <strain evidence="10 11">DSM 46699</strain>
    </source>
</reference>
<dbReference type="AlphaFoldDB" id="A0A561V8A8"/>
<evidence type="ECO:0000256" key="8">
    <source>
        <dbReference type="SAM" id="Phobius"/>
    </source>
</evidence>
<evidence type="ECO:0000313" key="11">
    <source>
        <dbReference type="Proteomes" id="UP000316184"/>
    </source>
</evidence>
<keyword evidence="7 8" id="KW-0472">Membrane</keyword>
<keyword evidence="5 8" id="KW-1133">Transmembrane helix</keyword>
<keyword evidence="11" id="KW-1185">Reference proteome</keyword>
<evidence type="ECO:0000256" key="3">
    <source>
        <dbReference type="ARBA" id="ARBA00022692"/>
    </source>
</evidence>
<feature type="domain" description="Pycsar effector protein" evidence="9">
    <location>
        <begin position="26"/>
        <end position="165"/>
    </location>
</feature>
<proteinExistence type="predicted"/>
<feature type="transmembrane region" description="Helical" evidence="8">
    <location>
        <begin position="145"/>
        <end position="165"/>
    </location>
</feature>
<evidence type="ECO:0000313" key="10">
    <source>
        <dbReference type="EMBL" id="TWG07845.1"/>
    </source>
</evidence>